<reference evidence="12 13" key="1">
    <citation type="submission" date="2020-04" db="EMBL/GenBank/DDBJ databases">
        <title>Complete genome of a Psychrophilic, Marine, Gas Vacuolate Bacterium Polaromonas vacuolata KCTC 22033T.</title>
        <authorList>
            <person name="Hwang K."/>
            <person name="Kim K.M."/>
        </authorList>
    </citation>
    <scope>NUCLEOTIDE SEQUENCE [LARGE SCALE GENOMIC DNA]</scope>
    <source>
        <strain evidence="12 13">KCTC 22033</strain>
    </source>
</reference>
<evidence type="ECO:0000313" key="12">
    <source>
        <dbReference type="EMBL" id="QJC56591.1"/>
    </source>
</evidence>
<dbReference type="InterPro" id="IPR000014">
    <property type="entry name" value="PAS"/>
</dbReference>
<dbReference type="NCBIfam" id="TIGR00229">
    <property type="entry name" value="sensory_box"/>
    <property type="match status" value="1"/>
</dbReference>
<dbReference type="Pfam" id="PF02518">
    <property type="entry name" value="HATPase_c"/>
    <property type="match status" value="1"/>
</dbReference>
<dbReference type="SMART" id="SM00387">
    <property type="entry name" value="HATPase_c"/>
    <property type="match status" value="1"/>
</dbReference>
<dbReference type="InterPro" id="IPR000700">
    <property type="entry name" value="PAS-assoc_C"/>
</dbReference>
<dbReference type="InterPro" id="IPR035965">
    <property type="entry name" value="PAS-like_dom_sf"/>
</dbReference>
<dbReference type="InterPro" id="IPR005467">
    <property type="entry name" value="His_kinase_dom"/>
</dbReference>
<feature type="domain" description="PAC" evidence="11">
    <location>
        <begin position="219"/>
        <end position="271"/>
    </location>
</feature>
<keyword evidence="7" id="KW-0067">ATP-binding</keyword>
<dbReference type="SMART" id="SM00388">
    <property type="entry name" value="HisKA"/>
    <property type="match status" value="1"/>
</dbReference>
<evidence type="ECO:0000256" key="7">
    <source>
        <dbReference type="ARBA" id="ARBA00022840"/>
    </source>
</evidence>
<dbReference type="InterPro" id="IPR013767">
    <property type="entry name" value="PAS_fold"/>
</dbReference>
<protein>
    <recommendedName>
        <fullName evidence="2">histidine kinase</fullName>
        <ecNumber evidence="2">2.7.13.3</ecNumber>
    </recommendedName>
</protein>
<dbReference type="GO" id="GO:0000155">
    <property type="term" value="F:phosphorelay sensor kinase activity"/>
    <property type="evidence" value="ECO:0007669"/>
    <property type="project" value="InterPro"/>
</dbReference>
<keyword evidence="5" id="KW-0547">Nucleotide-binding</keyword>
<dbReference type="Gene3D" id="1.10.287.130">
    <property type="match status" value="1"/>
</dbReference>
<dbReference type="Gene3D" id="3.30.565.10">
    <property type="entry name" value="Histidine kinase-like ATPase, C-terminal domain"/>
    <property type="match status" value="1"/>
</dbReference>
<dbReference type="SUPFAM" id="SSF55874">
    <property type="entry name" value="ATPase domain of HSP90 chaperone/DNA topoisomerase II/histidine kinase"/>
    <property type="match status" value="1"/>
</dbReference>
<evidence type="ECO:0000256" key="8">
    <source>
        <dbReference type="ARBA" id="ARBA00023012"/>
    </source>
</evidence>
<evidence type="ECO:0000259" key="11">
    <source>
        <dbReference type="PROSITE" id="PS50113"/>
    </source>
</evidence>
<organism evidence="12 13">
    <name type="scientific">Polaromonas vacuolata</name>
    <dbReference type="NCBI Taxonomy" id="37448"/>
    <lineage>
        <taxon>Bacteria</taxon>
        <taxon>Pseudomonadati</taxon>
        <taxon>Pseudomonadota</taxon>
        <taxon>Betaproteobacteria</taxon>
        <taxon>Burkholderiales</taxon>
        <taxon>Comamonadaceae</taxon>
        <taxon>Polaromonas</taxon>
    </lineage>
</organism>
<proteinExistence type="predicted"/>
<dbReference type="InterPro" id="IPR003661">
    <property type="entry name" value="HisK_dim/P_dom"/>
</dbReference>
<dbReference type="Pfam" id="PF00989">
    <property type="entry name" value="PAS"/>
    <property type="match status" value="1"/>
</dbReference>
<dbReference type="Pfam" id="PF08448">
    <property type="entry name" value="PAS_4"/>
    <property type="match status" value="1"/>
</dbReference>
<evidence type="ECO:0000256" key="6">
    <source>
        <dbReference type="ARBA" id="ARBA00022777"/>
    </source>
</evidence>
<dbReference type="AlphaFoldDB" id="A0A6H2H9N7"/>
<evidence type="ECO:0000256" key="4">
    <source>
        <dbReference type="ARBA" id="ARBA00022679"/>
    </source>
</evidence>
<keyword evidence="13" id="KW-1185">Reference proteome</keyword>
<dbReference type="Pfam" id="PF00512">
    <property type="entry name" value="HisKA"/>
    <property type="match status" value="1"/>
</dbReference>
<dbReference type="PRINTS" id="PR00344">
    <property type="entry name" value="BCTRLSENSOR"/>
</dbReference>
<evidence type="ECO:0000256" key="3">
    <source>
        <dbReference type="ARBA" id="ARBA00022553"/>
    </source>
</evidence>
<name>A0A6H2H9N7_9BURK</name>
<dbReference type="EMBL" id="CP051461">
    <property type="protein sequence ID" value="QJC56591.1"/>
    <property type="molecule type" value="Genomic_DNA"/>
</dbReference>
<dbReference type="InterPro" id="IPR004358">
    <property type="entry name" value="Sig_transdc_His_kin-like_C"/>
</dbReference>
<dbReference type="SUPFAM" id="SSF47384">
    <property type="entry name" value="Homodimeric domain of signal transducing histidine kinase"/>
    <property type="match status" value="1"/>
</dbReference>
<dbReference type="CDD" id="cd00130">
    <property type="entry name" value="PAS"/>
    <property type="match status" value="1"/>
</dbReference>
<evidence type="ECO:0000313" key="13">
    <source>
        <dbReference type="Proteomes" id="UP000502041"/>
    </source>
</evidence>
<feature type="domain" description="PAS" evidence="10">
    <location>
        <begin position="146"/>
        <end position="216"/>
    </location>
</feature>
<dbReference type="InterPro" id="IPR001610">
    <property type="entry name" value="PAC"/>
</dbReference>
<dbReference type="InterPro" id="IPR003594">
    <property type="entry name" value="HATPase_dom"/>
</dbReference>
<keyword evidence="8" id="KW-0902">Two-component regulatory system</keyword>
<keyword evidence="3" id="KW-0597">Phosphoprotein</keyword>
<comment type="catalytic activity">
    <reaction evidence="1">
        <text>ATP + protein L-histidine = ADP + protein N-phospho-L-histidine.</text>
        <dbReference type="EC" id="2.7.13.3"/>
    </reaction>
</comment>
<dbReference type="PANTHER" id="PTHR43065:SF10">
    <property type="entry name" value="PEROXIDE STRESS-ACTIVATED HISTIDINE KINASE MAK3"/>
    <property type="match status" value="1"/>
</dbReference>
<sequence>MATRREWSNILLSSDKWQEHLYDMLLESIPSSVLLVDRSLRVMSANRNFLEKARRDERSTIGASLNDVFPTPILEFTRVEEKVRRVFEQGELLRGEQITYRAPGIPTRMYYYTVVPVKADGRVECAMILMDDITEKVRLVEQAHLVQARLANVVEYANDLLVSADIAGCIVTWNPAAERATGFSSREVQGRAMVDLCDPADREDMRSMIQQMARGQMVSSRELRLVARSGALIPVAWAFSSMRDEAGKVSALVAVGRDLTERHTFEAQLAQNVKLAALGVMAGGIAHELRNPLSVSYSAAQFLKDGAMDPAFQEECIQKILDGINRASGIIENLLRFSRPSEGGNMKVIDLVPVVRETVRLLSNQGALQKVSVSEDYPAGSILINGNTSQLQQVLMNLIVNAYAAMSKGGDLKIAIRSEGGRVTVFVRDTGSGIAESNTAKIFDPFFTTKGAGGGTGLGLSICHTIISQHQGRIDVDSKIGQGSTFTVSLPAR</sequence>
<accession>A0A6H2H9N7</accession>
<dbReference type="PROSITE" id="PS50109">
    <property type="entry name" value="HIS_KIN"/>
    <property type="match status" value="1"/>
</dbReference>
<dbReference type="SUPFAM" id="SSF55785">
    <property type="entry name" value="PYP-like sensor domain (PAS domain)"/>
    <property type="match status" value="2"/>
</dbReference>
<dbReference type="InterPro" id="IPR036097">
    <property type="entry name" value="HisK_dim/P_sf"/>
</dbReference>
<dbReference type="PROSITE" id="PS50112">
    <property type="entry name" value="PAS"/>
    <property type="match status" value="1"/>
</dbReference>
<dbReference type="GO" id="GO:0005524">
    <property type="term" value="F:ATP binding"/>
    <property type="evidence" value="ECO:0007669"/>
    <property type="project" value="UniProtKB-KW"/>
</dbReference>
<dbReference type="SMART" id="SM00086">
    <property type="entry name" value="PAC"/>
    <property type="match status" value="1"/>
</dbReference>
<dbReference type="Gene3D" id="3.30.450.20">
    <property type="entry name" value="PAS domain"/>
    <property type="match status" value="2"/>
</dbReference>
<evidence type="ECO:0000259" key="9">
    <source>
        <dbReference type="PROSITE" id="PS50109"/>
    </source>
</evidence>
<dbReference type="Proteomes" id="UP000502041">
    <property type="component" value="Chromosome"/>
</dbReference>
<dbReference type="RefSeq" id="WP_168922273.1">
    <property type="nucleotide sequence ID" value="NZ_CP051461.1"/>
</dbReference>
<dbReference type="PANTHER" id="PTHR43065">
    <property type="entry name" value="SENSOR HISTIDINE KINASE"/>
    <property type="match status" value="1"/>
</dbReference>
<keyword evidence="4 12" id="KW-0808">Transferase</keyword>
<dbReference type="SMART" id="SM00091">
    <property type="entry name" value="PAS"/>
    <property type="match status" value="2"/>
</dbReference>
<evidence type="ECO:0000256" key="1">
    <source>
        <dbReference type="ARBA" id="ARBA00000085"/>
    </source>
</evidence>
<dbReference type="EC" id="2.7.13.3" evidence="2"/>
<dbReference type="CDD" id="cd00082">
    <property type="entry name" value="HisKA"/>
    <property type="match status" value="1"/>
</dbReference>
<evidence type="ECO:0000256" key="5">
    <source>
        <dbReference type="ARBA" id="ARBA00022741"/>
    </source>
</evidence>
<dbReference type="PROSITE" id="PS50113">
    <property type="entry name" value="PAC"/>
    <property type="match status" value="1"/>
</dbReference>
<dbReference type="GO" id="GO:0006355">
    <property type="term" value="P:regulation of DNA-templated transcription"/>
    <property type="evidence" value="ECO:0007669"/>
    <property type="project" value="InterPro"/>
</dbReference>
<evidence type="ECO:0000259" key="10">
    <source>
        <dbReference type="PROSITE" id="PS50112"/>
    </source>
</evidence>
<dbReference type="KEGG" id="pvac:HC248_01899"/>
<keyword evidence="6 12" id="KW-0418">Kinase</keyword>
<feature type="domain" description="Histidine kinase" evidence="9">
    <location>
        <begin position="284"/>
        <end position="493"/>
    </location>
</feature>
<dbReference type="InterPro" id="IPR013656">
    <property type="entry name" value="PAS_4"/>
</dbReference>
<evidence type="ECO:0000256" key="2">
    <source>
        <dbReference type="ARBA" id="ARBA00012438"/>
    </source>
</evidence>
<gene>
    <name evidence="12" type="primary">atoS_1</name>
    <name evidence="12" type="ORF">HC248_01899</name>
</gene>
<dbReference type="InterPro" id="IPR036890">
    <property type="entry name" value="HATPase_C_sf"/>
</dbReference>